<protein>
    <submittedName>
        <fullName evidence="8">E3 ubiquitin-protein ligase</fullName>
    </submittedName>
</protein>
<sequence>MATILKLFVVCRIPFLNTIKERLKNCIQLTVSRLEDDHCSDDRIIDRIQHLDLLLTTNKYSYWLLQTANCVEDIQSSGTFRKAVNLRINSTITPLVAELIACIDRNGNLELALYNEEVPECLFNLWHDIFRDERLLVLQYKDTISPNTLLPRRKVPVLSDGAGGQYFKAHFPFSWFINQCLSQLLKETKILSADASDDIWTRFEELFAKTPIGKKLMKHMPKRDESLQLVHLYLKDFIFMNLFPIDDDKYEVYENVLLNCTSHDEGGTKLSDKISIPRIHCAYEDSKQLFDLLQQAFQLENSLAGKFNQIFSKLVKNVDNRNKMNCLELILLELIINLCSHKKERTASRELAEQYVSEVNQWHGIVEKGLCLNRNSSNENYKLDLRSRWNRIVAVQLFITHCALGVWFKVIESKIHKLFLLFGESPNFSSVKVINHILEILSKSVKKIKKVSGSRLTALDMQEFQIRATRFFISILTNLTFKSIELEDGNNELSNLLMEFVIPNEKSVSKKSYDKGKINIFTKDGVEPSLAFGAYLLQLLIRYREDVFKEYISNYLTNVASNLKNHLMKRELYLLIAHSIEDSIHQRYNSEKYENKLNFLTSQITSMRNVQLEISYELLEKIATLRFICVSVSKWIVECFNLNNTNTQLPDHGKRMGLVTSFQEISLLKGHADIRLLLFKNIYHQLGSDTINFLNSNTKFSWILPDCITDNMEIPDYFLIYREEYTRMIKAVEQAIKINKNDTILQLFKPKTKSEAPEYFIYSIFQQLLSSIQQSGDNKIFEKSKYATLTNFVNSDLKKINPVLYNLAIQITTNNFGDGNLPNLKLTDTSSNHELFLIRLIYHVAVMLSCKKYHKLFLPIALIYENPQTLQDRLFPTMMDDPLISAKDVMSVLSASRGWHRCPKGHPYLIGGCTNPTEVSICPDCGCKIGGINEVLESQNVILNINKDETKLGYLLANANDSIDVPSGERSLSPASVKIIRILMDISFIWSSCSKHPTDRSPLLPSLIKGGLNDPRDLPNFFYLHLERDIRSLTRLTGKNFEEVIFFIHLIIKSVMERVEEPCGITTDLTQRELREQWEREFDKKFIQPILSSLNTDVQRQMEQVLSEKKIINNHLLRILFERDEPEPNNPLPHLWRYRTIVSLEHFSQSFSTADLNTKNKCPLVDKFLKEENKLFVTRYLPDIIQLQRRVGDKFLHRLDRREAANTSIKDFLNRMKTDNKHESEELARLVESLATAWSMIGEDVKKNGRLTMEESLEQQEITPATSLAYLLPSSTGRGVLITSLTDYLVLIHNSFVHAYRDRVKWSRSDKIPLRELNMSHVIEYEEHLQPLLLSHAHYSLALGQGSQVTYDFEGVEQQLMEQFIQNKPLILAEHLRFEYTREAYNLGVFEQVRHKVQQTEVRMIVWKAIQEDLDSLEAVSDVLLVLDVVIRFLSSAGGDPEQKLSSYLTDVLQYSHDSYGAGTLQSRRANVELCLKHVISFRNLLSIEKARKLSLQGQIPFSSLKNEFQEVVSEEERKLIQESCKHFPVDKIMTYLHEYIIFFLQDRDSEEKAYGLRECVEIYANENDWELPEGFNQFPQQIQQSQCASAWAVLALQENSNLNINK</sequence>
<evidence type="ECO:0000313" key="9">
    <source>
        <dbReference type="Proteomes" id="UP001165289"/>
    </source>
</evidence>
<dbReference type="GO" id="GO:0016887">
    <property type="term" value="F:ATP hydrolysis activity"/>
    <property type="evidence" value="ECO:0007669"/>
    <property type="project" value="InterPro"/>
</dbReference>
<dbReference type="GO" id="GO:0008270">
    <property type="term" value="F:zinc ion binding"/>
    <property type="evidence" value="ECO:0007669"/>
    <property type="project" value="UniProtKB-KW"/>
</dbReference>
<keyword evidence="2" id="KW-0963">Cytoplasm</keyword>
<dbReference type="PROSITE" id="PS51981">
    <property type="entry name" value="ZF_RZ"/>
    <property type="match status" value="1"/>
</dbReference>
<keyword evidence="9" id="KW-1185">Reference proteome</keyword>
<dbReference type="InterPro" id="IPR046439">
    <property type="entry name" value="ZF_RZ_dom"/>
</dbReference>
<evidence type="ECO:0000259" key="7">
    <source>
        <dbReference type="PROSITE" id="PS51981"/>
    </source>
</evidence>
<keyword evidence="5" id="KW-0862">Zinc</keyword>
<dbReference type="PANTHER" id="PTHR22605">
    <property type="entry name" value="RZ-TYPE DOMAIN-CONTAINING PROTEIN"/>
    <property type="match status" value="1"/>
</dbReference>
<evidence type="ECO:0000256" key="1">
    <source>
        <dbReference type="ARBA" id="ARBA00004496"/>
    </source>
</evidence>
<dbReference type="GO" id="GO:0004842">
    <property type="term" value="F:ubiquitin-protein transferase activity"/>
    <property type="evidence" value="ECO:0007669"/>
    <property type="project" value="InterPro"/>
</dbReference>
<dbReference type="PANTHER" id="PTHR22605:SF16">
    <property type="entry name" value="E3 UBIQUITIN-PROTEIN LIGASE RNF213"/>
    <property type="match status" value="1"/>
</dbReference>
<feature type="domain" description="RZ-type" evidence="7">
    <location>
        <begin position="878"/>
        <end position="952"/>
    </location>
</feature>
<dbReference type="GO" id="GO:0005737">
    <property type="term" value="C:cytoplasm"/>
    <property type="evidence" value="ECO:0007669"/>
    <property type="project" value="UniProtKB-SubCell"/>
</dbReference>
<proteinExistence type="predicted"/>
<evidence type="ECO:0000256" key="4">
    <source>
        <dbReference type="ARBA" id="ARBA00022771"/>
    </source>
</evidence>
<comment type="caution">
    <text evidence="8">The sequence shown here is derived from an EMBL/GenBank/DDBJ whole genome shotgun (WGS) entry which is preliminary data.</text>
</comment>
<evidence type="ECO:0000256" key="3">
    <source>
        <dbReference type="ARBA" id="ARBA00022723"/>
    </source>
</evidence>
<evidence type="ECO:0000256" key="6">
    <source>
        <dbReference type="ARBA" id="ARBA00022859"/>
    </source>
</evidence>
<organism evidence="8 9">
    <name type="scientific">Oopsacas minuta</name>
    <dbReference type="NCBI Taxonomy" id="111878"/>
    <lineage>
        <taxon>Eukaryota</taxon>
        <taxon>Metazoa</taxon>
        <taxon>Porifera</taxon>
        <taxon>Hexactinellida</taxon>
        <taxon>Hexasterophora</taxon>
        <taxon>Lyssacinosida</taxon>
        <taxon>Leucopsacidae</taxon>
        <taxon>Oopsacas</taxon>
    </lineage>
</organism>
<evidence type="ECO:0000256" key="5">
    <source>
        <dbReference type="ARBA" id="ARBA00022833"/>
    </source>
</evidence>
<dbReference type="EMBL" id="JAKMXF010000144">
    <property type="protein sequence ID" value="KAI6656630.1"/>
    <property type="molecule type" value="Genomic_DNA"/>
</dbReference>
<evidence type="ECO:0000313" key="8">
    <source>
        <dbReference type="EMBL" id="KAI6656630.1"/>
    </source>
</evidence>
<keyword evidence="4" id="KW-0863">Zinc-finger</keyword>
<dbReference type="Proteomes" id="UP001165289">
    <property type="component" value="Unassembled WGS sequence"/>
</dbReference>
<evidence type="ECO:0000256" key="2">
    <source>
        <dbReference type="ARBA" id="ARBA00022490"/>
    </source>
</evidence>
<reference evidence="8 9" key="1">
    <citation type="journal article" date="2023" name="BMC Biol.">
        <title>The compact genome of the sponge Oopsacas minuta (Hexactinellida) is lacking key metazoan core genes.</title>
        <authorList>
            <person name="Santini S."/>
            <person name="Schenkelaars Q."/>
            <person name="Jourda C."/>
            <person name="Duchesne M."/>
            <person name="Belahbib H."/>
            <person name="Rocher C."/>
            <person name="Selva M."/>
            <person name="Riesgo A."/>
            <person name="Vervoort M."/>
            <person name="Leys S.P."/>
            <person name="Kodjabachian L."/>
            <person name="Le Bivic A."/>
            <person name="Borchiellini C."/>
            <person name="Claverie J.M."/>
            <person name="Renard E."/>
        </authorList>
    </citation>
    <scope>NUCLEOTIDE SEQUENCE [LARGE SCALE GENOMIC DNA]</scope>
    <source>
        <strain evidence="8">SPO-2</strain>
    </source>
</reference>
<name>A0AAV7K6V9_9METZ</name>
<keyword evidence="3" id="KW-0479">Metal-binding</keyword>
<dbReference type="Pfam" id="PF20173">
    <property type="entry name" value="ZnF_RZ-type"/>
    <property type="match status" value="1"/>
</dbReference>
<dbReference type="InterPro" id="IPR031248">
    <property type="entry name" value="RNF213"/>
</dbReference>
<accession>A0AAV7K6V9</accession>
<gene>
    <name evidence="8" type="ORF">LOD99_1425</name>
</gene>
<keyword evidence="6" id="KW-0391">Immunity</keyword>
<comment type="subcellular location">
    <subcellularLocation>
        <location evidence="1">Cytoplasm</location>
    </subcellularLocation>
</comment>
<dbReference type="GO" id="GO:0002376">
    <property type="term" value="P:immune system process"/>
    <property type="evidence" value="ECO:0007669"/>
    <property type="project" value="UniProtKB-KW"/>
</dbReference>